<gene>
    <name evidence="3" type="ORF">MAR_035847</name>
</gene>
<evidence type="ECO:0000259" key="2">
    <source>
        <dbReference type="PROSITE" id="PS51758"/>
    </source>
</evidence>
<dbReference type="EMBL" id="CP111018">
    <property type="protein sequence ID" value="WAR10771.1"/>
    <property type="molecule type" value="Genomic_DNA"/>
</dbReference>
<accession>A0ABY7EPN5</accession>
<reference evidence="3" key="1">
    <citation type="submission" date="2022-11" db="EMBL/GenBank/DDBJ databases">
        <title>Centuries of genome instability and evolution in soft-shell clam transmissible cancer (bioRxiv).</title>
        <authorList>
            <person name="Hart S.F.M."/>
            <person name="Yonemitsu M.A."/>
            <person name="Giersch R.M."/>
            <person name="Beal B.F."/>
            <person name="Arriagada G."/>
            <person name="Davis B.W."/>
            <person name="Ostrander E.A."/>
            <person name="Goff S.P."/>
            <person name="Metzger M.J."/>
        </authorList>
    </citation>
    <scope>NUCLEOTIDE SEQUENCE</scope>
    <source>
        <strain evidence="3">MELC-2E11</strain>
        <tissue evidence="3">Siphon/mantle</tissue>
    </source>
</reference>
<dbReference type="PROSITE" id="PS51758">
    <property type="entry name" value="LETM1_RBD"/>
    <property type="match status" value="1"/>
</dbReference>
<protein>
    <submittedName>
        <fullName evidence="3">LTMD1-like protein</fullName>
    </submittedName>
</protein>
<dbReference type="InterPro" id="IPR033122">
    <property type="entry name" value="LETM1-like_RBD"/>
</dbReference>
<keyword evidence="1" id="KW-0496">Mitochondrion</keyword>
<name>A0ABY7EPN5_MYAAR</name>
<dbReference type="Pfam" id="PF07766">
    <property type="entry name" value="LETM1_RBD"/>
    <property type="match status" value="1"/>
</dbReference>
<keyword evidence="4" id="KW-1185">Reference proteome</keyword>
<evidence type="ECO:0000256" key="1">
    <source>
        <dbReference type="PROSITE-ProRule" id="PRU01094"/>
    </source>
</evidence>
<evidence type="ECO:0000313" key="3">
    <source>
        <dbReference type="EMBL" id="WAR10771.1"/>
    </source>
</evidence>
<evidence type="ECO:0000313" key="4">
    <source>
        <dbReference type="Proteomes" id="UP001164746"/>
    </source>
</evidence>
<proteinExistence type="predicted"/>
<organism evidence="3 4">
    <name type="scientific">Mya arenaria</name>
    <name type="common">Soft-shell clam</name>
    <dbReference type="NCBI Taxonomy" id="6604"/>
    <lineage>
        <taxon>Eukaryota</taxon>
        <taxon>Metazoa</taxon>
        <taxon>Spiralia</taxon>
        <taxon>Lophotrochozoa</taxon>
        <taxon>Mollusca</taxon>
        <taxon>Bivalvia</taxon>
        <taxon>Autobranchia</taxon>
        <taxon>Heteroconchia</taxon>
        <taxon>Euheterodonta</taxon>
        <taxon>Imparidentia</taxon>
        <taxon>Neoheterodontei</taxon>
        <taxon>Myida</taxon>
        <taxon>Myoidea</taxon>
        <taxon>Myidae</taxon>
        <taxon>Mya</taxon>
    </lineage>
</organism>
<dbReference type="Proteomes" id="UP001164746">
    <property type="component" value="Chromosome 7"/>
</dbReference>
<sequence>MINMQAFCLRTEYILRNGHKLKCLRWHPSLRCLSTDPPHDPKDTIGPPTKLWRYVVKSLKKLVETSEKKLEKNLPKVLREIDHIAYRNTEGAIRDSIMTILDKRLLSKVNSLRKSREKLEQDCLITLHIDRAMVKEGIDDMQDTEMCRACLKRGLNPYGLSREERIKFLQAWTTISQNLDEKGLSLLLHCPVFLTYNAPTNINLMKGKRYKWRRISPV</sequence>
<feature type="domain" description="Letm1 RBD" evidence="2">
    <location>
        <begin position="20"/>
        <end position="218"/>
    </location>
</feature>